<comment type="function">
    <text evidence="7">Component of the EKC/KEOPS complex that is required for the formation of a threonylcarbamoyl group on adenosine at position 37 (t(6)A37) in tRNAs that read codons beginning with adenine. The complex is probably involved in the transfer of the threonylcarbamoyl moiety of threonylcarbamoyl-AMP (TC-AMP) to the N6 group of A37. CGI121 acts as an allosteric effector that regulates the t(6)A activity of the complex. The EKC/KEOPS complex also promotes both telomere uncapping and telomere elongation. The complex is required for efficient recruitment of transcriptional coactivators. CGI121 is not required for tRNA modification.</text>
</comment>
<proteinExistence type="inferred from homology"/>
<keyword evidence="10" id="KW-1185">Reference proteome</keyword>
<dbReference type="EMBL" id="JARVKF010000342">
    <property type="protein sequence ID" value="KAK9418881.1"/>
    <property type="molecule type" value="Genomic_DNA"/>
</dbReference>
<dbReference type="Gene3D" id="3.30.2380.10">
    <property type="entry name" value="CGI121/TPRKB"/>
    <property type="match status" value="1"/>
</dbReference>
<dbReference type="PANTHER" id="PTHR15840">
    <property type="entry name" value="CGI-121 FAMILY MEMBER"/>
    <property type="match status" value="1"/>
</dbReference>
<dbReference type="InterPro" id="IPR036504">
    <property type="entry name" value="CGI121/TPRKB_sf"/>
</dbReference>
<evidence type="ECO:0000256" key="7">
    <source>
        <dbReference type="ARBA" id="ARBA00025043"/>
    </source>
</evidence>
<evidence type="ECO:0000313" key="10">
    <source>
        <dbReference type="Proteomes" id="UP001408356"/>
    </source>
</evidence>
<evidence type="ECO:0000313" key="9">
    <source>
        <dbReference type="EMBL" id="KAK9418881.1"/>
    </source>
</evidence>
<comment type="similarity">
    <text evidence="2 8">Belongs to the CGI121/TPRKB family.</text>
</comment>
<keyword evidence="6 8" id="KW-0539">Nucleus</keyword>
<sequence>MLETIPLEHIPSTHSVHVALFRNVTNAEFLQSQLLSRNPDFEYAFIDASTVASRFHLLSAVYKAITIEASGNMRTPNIHSEIVCSLSSNNNIAEAYRRFGIQPVTKDVVVVKVLISREDASSIVTSEDVDKHLVEHVQGESVPLSDEALAKLTDWPKLRKYHKLNGVSYIEGIEDEEARTKERELLVVSAMALRGF</sequence>
<dbReference type="InterPro" id="IPR013926">
    <property type="entry name" value="CGI121/TPRKB"/>
</dbReference>
<evidence type="ECO:0000256" key="8">
    <source>
        <dbReference type="RuleBase" id="RU004398"/>
    </source>
</evidence>
<dbReference type="SUPFAM" id="SSF143870">
    <property type="entry name" value="PF0523-like"/>
    <property type="match status" value="1"/>
</dbReference>
<name>A0ABR2UWX2_9PEZI</name>
<dbReference type="PANTHER" id="PTHR15840:SF10">
    <property type="entry name" value="EKC_KEOPS COMPLEX SUBUNIT TPRKB"/>
    <property type="match status" value="1"/>
</dbReference>
<evidence type="ECO:0000256" key="6">
    <source>
        <dbReference type="ARBA" id="ARBA00023242"/>
    </source>
</evidence>
<dbReference type="Pfam" id="PF08617">
    <property type="entry name" value="CGI-121"/>
    <property type="match status" value="1"/>
</dbReference>
<dbReference type="Proteomes" id="UP001408356">
    <property type="component" value="Unassembled WGS sequence"/>
</dbReference>
<organism evidence="9 10">
    <name type="scientific">Seiridium unicorne</name>
    <dbReference type="NCBI Taxonomy" id="138068"/>
    <lineage>
        <taxon>Eukaryota</taxon>
        <taxon>Fungi</taxon>
        <taxon>Dikarya</taxon>
        <taxon>Ascomycota</taxon>
        <taxon>Pezizomycotina</taxon>
        <taxon>Sordariomycetes</taxon>
        <taxon>Xylariomycetidae</taxon>
        <taxon>Amphisphaeriales</taxon>
        <taxon>Sporocadaceae</taxon>
        <taxon>Seiridium</taxon>
    </lineage>
</organism>
<evidence type="ECO:0000256" key="3">
    <source>
        <dbReference type="ARBA" id="ARBA00015316"/>
    </source>
</evidence>
<protein>
    <recommendedName>
        <fullName evidence="4">EKC/KEOPS complex subunit CGI121</fullName>
    </recommendedName>
    <alternativeName>
        <fullName evidence="3">EKC/KEOPS complex subunit cgi121</fullName>
    </alternativeName>
</protein>
<evidence type="ECO:0000256" key="5">
    <source>
        <dbReference type="ARBA" id="ARBA00022694"/>
    </source>
</evidence>
<evidence type="ECO:0000256" key="1">
    <source>
        <dbReference type="ARBA" id="ARBA00004123"/>
    </source>
</evidence>
<reference evidence="9 10" key="1">
    <citation type="journal article" date="2024" name="J. Plant Pathol.">
        <title>Sequence and assembly of the genome of Seiridium unicorne, isolate CBS 538.82, causal agent of cypress canker disease.</title>
        <authorList>
            <person name="Scali E."/>
            <person name="Rocca G.D."/>
            <person name="Danti R."/>
            <person name="Garbelotto M."/>
            <person name="Barberini S."/>
            <person name="Baroncelli R."/>
            <person name="Emiliani G."/>
        </authorList>
    </citation>
    <scope>NUCLEOTIDE SEQUENCE [LARGE SCALE GENOMIC DNA]</scope>
    <source>
        <strain evidence="9 10">BM-138-508</strain>
    </source>
</reference>
<accession>A0ABR2UWX2</accession>
<comment type="subcellular location">
    <subcellularLocation>
        <location evidence="1">Nucleus</location>
    </subcellularLocation>
</comment>
<keyword evidence="5" id="KW-0819">tRNA processing</keyword>
<evidence type="ECO:0000256" key="4">
    <source>
        <dbReference type="ARBA" id="ARBA00016009"/>
    </source>
</evidence>
<comment type="caution">
    <text evidence="9">The sequence shown here is derived from an EMBL/GenBank/DDBJ whole genome shotgun (WGS) entry which is preliminary data.</text>
</comment>
<evidence type="ECO:0000256" key="2">
    <source>
        <dbReference type="ARBA" id="ARBA00005546"/>
    </source>
</evidence>
<gene>
    <name evidence="9" type="ORF">SUNI508_07653</name>
</gene>